<dbReference type="Gene3D" id="3.40.50.720">
    <property type="entry name" value="NAD(P)-binding Rossmann-like Domain"/>
    <property type="match status" value="1"/>
</dbReference>
<reference evidence="3" key="1">
    <citation type="journal article" date="2020" name="Sci. Rep.">
        <title>Chromosome-scale genome assembly for the duckweed Spirodela intermedia, integrating cytogenetic maps, PacBio and Oxford Nanopore libraries.</title>
        <authorList>
            <person name="Hoang P.T.N."/>
            <person name="Fiebig A."/>
            <person name="Novak P."/>
            <person name="Macas J."/>
            <person name="Cao H.X."/>
            <person name="Stepanenko A."/>
            <person name="Chen G."/>
            <person name="Borisjuk N."/>
            <person name="Scholz U."/>
            <person name="Schubert I."/>
        </authorList>
    </citation>
    <scope>NUCLEOTIDE SEQUENCE [LARGE SCALE GENOMIC DNA]</scope>
</reference>
<dbReference type="EMBL" id="CACRZD030000061">
    <property type="protein sequence ID" value="CAA6673986.1"/>
    <property type="molecule type" value="Genomic_DNA"/>
</dbReference>
<dbReference type="CDD" id="cd05356">
    <property type="entry name" value="17beta-HSD1_like_SDR_c"/>
    <property type="match status" value="1"/>
</dbReference>
<keyword evidence="1" id="KW-0560">Oxidoreductase</keyword>
<dbReference type="PANTHER" id="PTHR43899">
    <property type="entry name" value="RH59310P"/>
    <property type="match status" value="1"/>
</dbReference>
<keyword evidence="3" id="KW-1185">Reference proteome</keyword>
<gene>
    <name evidence="2" type="ORF">SI7747_UN020344</name>
</gene>
<protein>
    <submittedName>
        <fullName evidence="2">Uncharacterized protein</fullName>
    </submittedName>
</protein>
<comment type="caution">
    <text evidence="2">The sequence shown here is derived from an EMBL/GenBank/DDBJ whole genome shotgun (WGS) entry which is preliminary data.</text>
</comment>
<evidence type="ECO:0000256" key="1">
    <source>
        <dbReference type="ARBA" id="ARBA00023002"/>
    </source>
</evidence>
<dbReference type="PIRSF" id="PIRSF000126">
    <property type="entry name" value="11-beta-HSD1"/>
    <property type="match status" value="1"/>
</dbReference>
<dbReference type="InterPro" id="IPR002347">
    <property type="entry name" value="SDR_fam"/>
</dbReference>
<dbReference type="InterPro" id="IPR036291">
    <property type="entry name" value="NAD(P)-bd_dom_sf"/>
</dbReference>
<sequence>MELFFGGTLQSQPSWVLLLSSVGAFAVLRFSFCVLKWLYIFFLRPDKNLLDYGRWAVITGATDGIGKALAFELARRGLNLLLVGRNPDKLSEVTGEIQAQVPTVEVQTVVVDLSGDLSKGIRNLETAIEGIDVGVLVNSAGISYRHTMFLHEVEEDLLMGQLKVNLEALTAVTKAVLRAMLKKKRGAIVNIGSGSTVALPSHPLLAVYAGQKGNYVDSLSRCLHIEYKEEGIHTQCQVPFYVATKMVAFRQSSFFSPIPTQYAKSAVKFIGYESRCMTYWPHFLQWCLLTLVPDRIINGFRLQHGLSRRKKS</sequence>
<dbReference type="PRINTS" id="PR00081">
    <property type="entry name" value="GDHRDH"/>
</dbReference>
<dbReference type="SUPFAM" id="SSF51735">
    <property type="entry name" value="NAD(P)-binding Rossmann-fold domains"/>
    <property type="match status" value="1"/>
</dbReference>
<evidence type="ECO:0000313" key="2">
    <source>
        <dbReference type="EMBL" id="CAA6673986.1"/>
    </source>
</evidence>
<name>A0ABN7E806_SPIIN</name>
<dbReference type="Pfam" id="PF00106">
    <property type="entry name" value="adh_short"/>
    <property type="match status" value="1"/>
</dbReference>
<dbReference type="PANTHER" id="PTHR43899:SF26">
    <property type="entry name" value="ENOYL-(ACYL CARRIER) REDUCTASE"/>
    <property type="match status" value="1"/>
</dbReference>
<evidence type="ECO:0000313" key="3">
    <source>
        <dbReference type="Proteomes" id="UP001189122"/>
    </source>
</evidence>
<proteinExistence type="predicted"/>
<accession>A0ABN7E806</accession>
<organism evidence="2 3">
    <name type="scientific">Spirodela intermedia</name>
    <name type="common">Intermediate duckweed</name>
    <dbReference type="NCBI Taxonomy" id="51605"/>
    <lineage>
        <taxon>Eukaryota</taxon>
        <taxon>Viridiplantae</taxon>
        <taxon>Streptophyta</taxon>
        <taxon>Embryophyta</taxon>
        <taxon>Tracheophyta</taxon>
        <taxon>Spermatophyta</taxon>
        <taxon>Magnoliopsida</taxon>
        <taxon>Liliopsida</taxon>
        <taxon>Araceae</taxon>
        <taxon>Lemnoideae</taxon>
        <taxon>Spirodela</taxon>
    </lineage>
</organism>
<dbReference type="Proteomes" id="UP001189122">
    <property type="component" value="Unassembled WGS sequence"/>
</dbReference>
<dbReference type="InterPro" id="IPR051019">
    <property type="entry name" value="VLCFA-Steroid_DH"/>
</dbReference>